<evidence type="ECO:0000313" key="5">
    <source>
        <dbReference type="EMBL" id="MPL66876.1"/>
    </source>
</evidence>
<dbReference type="PANTHER" id="PTHR40661:SF3">
    <property type="entry name" value="FELS-1 PROPHAGE TRANSCRIPTIONAL REGULATOR"/>
    <property type="match status" value="1"/>
</dbReference>
<proteinExistence type="predicted"/>
<dbReference type="CDD" id="cd06529">
    <property type="entry name" value="S24_LexA-like"/>
    <property type="match status" value="1"/>
</dbReference>
<evidence type="ECO:0000259" key="4">
    <source>
        <dbReference type="PROSITE" id="PS50943"/>
    </source>
</evidence>
<dbReference type="GO" id="GO:0003677">
    <property type="term" value="F:DNA binding"/>
    <property type="evidence" value="ECO:0007669"/>
    <property type="project" value="UniProtKB-KW"/>
</dbReference>
<name>A0A644TIW3_9ZZZZ</name>
<dbReference type="InterPro" id="IPR039418">
    <property type="entry name" value="LexA-like"/>
</dbReference>
<gene>
    <name evidence="5" type="primary">prtR_1</name>
    <name evidence="5" type="ORF">SDC9_12564</name>
</gene>
<dbReference type="InterPro" id="IPR015927">
    <property type="entry name" value="Peptidase_S24_S26A/B/C"/>
</dbReference>
<sequence>MAPALQGSKQQGKNMKKTQAPLVSAFGARMRQRRENLGLHKQVLADTVGLSLTTIQQYENGQMPKGSHAVRLADALECSLDWLLAGRGDCGNSMVHTPEARLMMVPMAEARLSAGTGSFEAGGEVLRHYAFRWDFLRRKGNPAQMVLLRVSGDSMQPRIVNNDVVLIDQSQREPVPGRIYAVGVEDMVYLKVLDAMPGKLILTSINPDFAPIEADTSEQLGGLVRIIGRAVWVGRELD</sequence>
<dbReference type="EMBL" id="VSSQ01000034">
    <property type="protein sequence ID" value="MPL66876.1"/>
    <property type="molecule type" value="Genomic_DNA"/>
</dbReference>
<dbReference type="Pfam" id="PF00717">
    <property type="entry name" value="Peptidase_S24"/>
    <property type="match status" value="1"/>
</dbReference>
<dbReference type="Gene3D" id="1.10.260.40">
    <property type="entry name" value="lambda repressor-like DNA-binding domains"/>
    <property type="match status" value="1"/>
</dbReference>
<dbReference type="SMART" id="SM00530">
    <property type="entry name" value="HTH_XRE"/>
    <property type="match status" value="1"/>
</dbReference>
<dbReference type="AlphaFoldDB" id="A0A644TIW3"/>
<dbReference type="InterPro" id="IPR010982">
    <property type="entry name" value="Lambda_DNA-bd_dom_sf"/>
</dbReference>
<evidence type="ECO:0000256" key="2">
    <source>
        <dbReference type="ARBA" id="ARBA00023125"/>
    </source>
</evidence>
<dbReference type="InterPro" id="IPR036286">
    <property type="entry name" value="LexA/Signal_pep-like_sf"/>
</dbReference>
<dbReference type="InterPro" id="IPR001387">
    <property type="entry name" value="Cro/C1-type_HTH"/>
</dbReference>
<dbReference type="PROSITE" id="PS50943">
    <property type="entry name" value="HTH_CROC1"/>
    <property type="match status" value="1"/>
</dbReference>
<dbReference type="CDD" id="cd00093">
    <property type="entry name" value="HTH_XRE"/>
    <property type="match status" value="1"/>
</dbReference>
<protein>
    <submittedName>
        <fullName evidence="5">HTH-type transcriptional regulator PrtR</fullName>
    </submittedName>
</protein>
<keyword evidence="3" id="KW-0804">Transcription</keyword>
<keyword evidence="2" id="KW-0238">DNA-binding</keyword>
<evidence type="ECO:0000256" key="1">
    <source>
        <dbReference type="ARBA" id="ARBA00023015"/>
    </source>
</evidence>
<dbReference type="Pfam" id="PF01381">
    <property type="entry name" value="HTH_3"/>
    <property type="match status" value="1"/>
</dbReference>
<dbReference type="SUPFAM" id="SSF47413">
    <property type="entry name" value="lambda repressor-like DNA-binding domains"/>
    <property type="match status" value="1"/>
</dbReference>
<keyword evidence="1" id="KW-0805">Transcription regulation</keyword>
<organism evidence="5">
    <name type="scientific">bioreactor metagenome</name>
    <dbReference type="NCBI Taxonomy" id="1076179"/>
    <lineage>
        <taxon>unclassified sequences</taxon>
        <taxon>metagenomes</taxon>
        <taxon>ecological metagenomes</taxon>
    </lineage>
</organism>
<dbReference type="SUPFAM" id="SSF51306">
    <property type="entry name" value="LexA/Signal peptidase"/>
    <property type="match status" value="1"/>
</dbReference>
<accession>A0A644TIW3</accession>
<comment type="caution">
    <text evidence="5">The sequence shown here is derived from an EMBL/GenBank/DDBJ whole genome shotgun (WGS) entry which is preliminary data.</text>
</comment>
<dbReference type="Gene3D" id="2.10.109.10">
    <property type="entry name" value="Umud Fragment, subunit A"/>
    <property type="match status" value="1"/>
</dbReference>
<feature type="domain" description="HTH cro/C1-type" evidence="4">
    <location>
        <begin position="30"/>
        <end position="83"/>
    </location>
</feature>
<evidence type="ECO:0000256" key="3">
    <source>
        <dbReference type="ARBA" id="ARBA00023163"/>
    </source>
</evidence>
<reference evidence="5" key="1">
    <citation type="submission" date="2019-08" db="EMBL/GenBank/DDBJ databases">
        <authorList>
            <person name="Kucharzyk K."/>
            <person name="Murdoch R.W."/>
            <person name="Higgins S."/>
            <person name="Loffler F."/>
        </authorList>
    </citation>
    <scope>NUCLEOTIDE SEQUENCE</scope>
</reference>
<dbReference type="PANTHER" id="PTHR40661">
    <property type="match status" value="1"/>
</dbReference>